<evidence type="ECO:0000313" key="1">
    <source>
        <dbReference type="EMBL" id="CAA0816876.1"/>
    </source>
</evidence>
<accession>A0A9N7MVB1</accession>
<feature type="non-terminal residue" evidence="1">
    <location>
        <position position="345"/>
    </location>
</feature>
<dbReference type="EMBL" id="CACSLK010014597">
    <property type="protein sequence ID" value="CAA0816876.1"/>
    <property type="molecule type" value="Genomic_DNA"/>
</dbReference>
<evidence type="ECO:0000313" key="2">
    <source>
        <dbReference type="Proteomes" id="UP001153555"/>
    </source>
</evidence>
<protein>
    <recommendedName>
        <fullName evidence="3">CCHC-type domain-containing protein</fullName>
    </recommendedName>
</protein>
<dbReference type="GO" id="GO:0003676">
    <property type="term" value="F:nucleic acid binding"/>
    <property type="evidence" value="ECO:0007669"/>
    <property type="project" value="InterPro"/>
</dbReference>
<dbReference type="OrthoDB" id="1738629at2759"/>
<feature type="non-terminal residue" evidence="1">
    <location>
        <position position="1"/>
    </location>
</feature>
<dbReference type="AlphaFoldDB" id="A0A9N7MVB1"/>
<dbReference type="Proteomes" id="UP001153555">
    <property type="component" value="Unassembled WGS sequence"/>
</dbReference>
<reference evidence="1" key="1">
    <citation type="submission" date="2019-12" db="EMBL/GenBank/DDBJ databases">
        <authorList>
            <person name="Scholes J."/>
        </authorList>
    </citation>
    <scope>NUCLEOTIDE SEQUENCE</scope>
</reference>
<comment type="caution">
    <text evidence="1">The sequence shown here is derived from an EMBL/GenBank/DDBJ whole genome shotgun (WGS) entry which is preliminary data.</text>
</comment>
<organism evidence="1 2">
    <name type="scientific">Striga hermonthica</name>
    <name type="common">Purple witchweed</name>
    <name type="synonym">Buchnera hermonthica</name>
    <dbReference type="NCBI Taxonomy" id="68872"/>
    <lineage>
        <taxon>Eukaryota</taxon>
        <taxon>Viridiplantae</taxon>
        <taxon>Streptophyta</taxon>
        <taxon>Embryophyta</taxon>
        <taxon>Tracheophyta</taxon>
        <taxon>Spermatophyta</taxon>
        <taxon>Magnoliopsida</taxon>
        <taxon>eudicotyledons</taxon>
        <taxon>Gunneridae</taxon>
        <taxon>Pentapetalae</taxon>
        <taxon>asterids</taxon>
        <taxon>lamiids</taxon>
        <taxon>Lamiales</taxon>
        <taxon>Orobanchaceae</taxon>
        <taxon>Buchnereae</taxon>
        <taxon>Striga</taxon>
    </lineage>
</organism>
<dbReference type="InterPro" id="IPR036875">
    <property type="entry name" value="Znf_CCHC_sf"/>
</dbReference>
<name>A0A9N7MVB1_STRHE</name>
<dbReference type="Gene3D" id="4.10.60.10">
    <property type="entry name" value="Zinc finger, CCHC-type"/>
    <property type="match status" value="1"/>
</dbReference>
<evidence type="ECO:0008006" key="3">
    <source>
        <dbReference type="Google" id="ProtNLM"/>
    </source>
</evidence>
<gene>
    <name evidence="1" type="ORF">SHERM_16741</name>
</gene>
<dbReference type="SUPFAM" id="SSF57756">
    <property type="entry name" value="Retrovirus zinc finger-like domains"/>
    <property type="match status" value="1"/>
</dbReference>
<dbReference type="GO" id="GO:0008270">
    <property type="term" value="F:zinc ion binding"/>
    <property type="evidence" value="ECO:0007669"/>
    <property type="project" value="InterPro"/>
</dbReference>
<proteinExistence type="predicted"/>
<keyword evidence="2" id="KW-1185">Reference proteome</keyword>
<sequence>PWDCVSGTMSHDGMSVTRPPFLDGSNYSYWKSMMVIFLQSLGKGTWKAVENGWTLPLQENVPAETKGGESSDGKSSTTKLLVEKPRSIWTDDERQAEEANFRDLYAIMSALGYHMPKNILNIGEPVPEARQVQKLMRTLPDRFGIKITALESFQRIQKLGIDDLLSELRTFEINHGFDSMRISKGKGLALKAKVRTTVAENEESDEESFDPDEITKALTVLTKNVSKLKKFQKRRFQGNRSFEGGRNQLQQFGERRSGIQSNKPLNANQGVEKDQCRECKGFGHFQKECPNFKKKNKTFKATWSDSSDDEEDEPEMTENFNYSNNSAKCLLNEYNCFTSSVHLTD</sequence>